<name>A0A2N9E588_FAGSY</name>
<reference evidence="2" key="1">
    <citation type="submission" date="2018-02" db="EMBL/GenBank/DDBJ databases">
        <authorList>
            <person name="Cohen D.B."/>
            <person name="Kent A.D."/>
        </authorList>
    </citation>
    <scope>NUCLEOTIDE SEQUENCE</scope>
</reference>
<dbReference type="EMBL" id="OIVN01000092">
    <property type="protein sequence ID" value="SPC74126.1"/>
    <property type="molecule type" value="Genomic_DNA"/>
</dbReference>
<gene>
    <name evidence="2" type="ORF">FSB_LOCUS2008</name>
</gene>
<keyword evidence="1" id="KW-0812">Transmembrane</keyword>
<dbReference type="AlphaFoldDB" id="A0A2N9E588"/>
<keyword evidence="1" id="KW-1133">Transmembrane helix</keyword>
<organism evidence="2">
    <name type="scientific">Fagus sylvatica</name>
    <name type="common">Beechnut</name>
    <dbReference type="NCBI Taxonomy" id="28930"/>
    <lineage>
        <taxon>Eukaryota</taxon>
        <taxon>Viridiplantae</taxon>
        <taxon>Streptophyta</taxon>
        <taxon>Embryophyta</taxon>
        <taxon>Tracheophyta</taxon>
        <taxon>Spermatophyta</taxon>
        <taxon>Magnoliopsida</taxon>
        <taxon>eudicotyledons</taxon>
        <taxon>Gunneridae</taxon>
        <taxon>Pentapetalae</taxon>
        <taxon>rosids</taxon>
        <taxon>fabids</taxon>
        <taxon>Fagales</taxon>
        <taxon>Fagaceae</taxon>
        <taxon>Fagus</taxon>
    </lineage>
</organism>
<protein>
    <submittedName>
        <fullName evidence="2">Uncharacterized protein</fullName>
    </submittedName>
</protein>
<evidence type="ECO:0000256" key="1">
    <source>
        <dbReference type="SAM" id="Phobius"/>
    </source>
</evidence>
<evidence type="ECO:0000313" key="2">
    <source>
        <dbReference type="EMBL" id="SPC74126.1"/>
    </source>
</evidence>
<proteinExistence type="predicted"/>
<accession>A0A2N9E588</accession>
<sequence>MMWRSKDHRSAGLWWSLLSSGGSLGGHGRFLKSFQSLIITFVPAGAVLVLIWAAMVDLLVFSAIASSSLSSAAAGAAAANRFVTEFAVDRWLIHRGPLGGVEDQPPSSFLGFG</sequence>
<feature type="transmembrane region" description="Helical" evidence="1">
    <location>
        <begin position="35"/>
        <end position="61"/>
    </location>
</feature>
<keyword evidence="1" id="KW-0472">Membrane</keyword>